<accession>A0A813FHJ6</accession>
<dbReference type="PROSITE" id="PS50005">
    <property type="entry name" value="TPR"/>
    <property type="match status" value="1"/>
</dbReference>
<feature type="repeat" description="TPR" evidence="5">
    <location>
        <begin position="285"/>
        <end position="318"/>
    </location>
</feature>
<evidence type="ECO:0000256" key="4">
    <source>
        <dbReference type="ARBA" id="ARBA00023235"/>
    </source>
</evidence>
<evidence type="ECO:0000256" key="1">
    <source>
        <dbReference type="ARBA" id="ARBA00000971"/>
    </source>
</evidence>
<dbReference type="Gene3D" id="1.25.40.10">
    <property type="entry name" value="Tetratricopeptide repeat domain"/>
    <property type="match status" value="1"/>
</dbReference>
<keyword evidence="9" id="KW-1185">Reference proteome</keyword>
<dbReference type="InterPro" id="IPR019734">
    <property type="entry name" value="TPR_rpt"/>
</dbReference>
<keyword evidence="5" id="KW-0802">TPR repeat</keyword>
<protein>
    <recommendedName>
        <fullName evidence="2">peptidylprolyl isomerase</fullName>
        <ecNumber evidence="2">5.2.1.8</ecNumber>
    </recommendedName>
</protein>
<gene>
    <name evidence="7" type="ORF">PGLA1383_LOCUS27838</name>
    <name evidence="8" type="ORF">PGLA1383_LOCUS55849</name>
</gene>
<evidence type="ECO:0000313" key="8">
    <source>
        <dbReference type="EMBL" id="CAE8641127.1"/>
    </source>
</evidence>
<dbReference type="EMBL" id="CAJNNV010024495">
    <property type="protein sequence ID" value="CAE8610011.1"/>
    <property type="molecule type" value="Genomic_DNA"/>
</dbReference>
<dbReference type="EMBL" id="CAJNNV010032821">
    <property type="protein sequence ID" value="CAE8641127.1"/>
    <property type="molecule type" value="Genomic_DNA"/>
</dbReference>
<dbReference type="InterPro" id="IPR050754">
    <property type="entry name" value="FKBP4/5/8-like"/>
</dbReference>
<keyword evidence="4" id="KW-0413">Isomerase</keyword>
<evidence type="ECO:0000256" key="5">
    <source>
        <dbReference type="PROSITE-ProRule" id="PRU00339"/>
    </source>
</evidence>
<proteinExistence type="predicted"/>
<comment type="catalytic activity">
    <reaction evidence="1">
        <text>[protein]-peptidylproline (omega=180) = [protein]-peptidylproline (omega=0)</text>
        <dbReference type="Rhea" id="RHEA:16237"/>
        <dbReference type="Rhea" id="RHEA-COMP:10747"/>
        <dbReference type="Rhea" id="RHEA-COMP:10748"/>
        <dbReference type="ChEBI" id="CHEBI:83833"/>
        <dbReference type="ChEBI" id="CHEBI:83834"/>
        <dbReference type="EC" id="5.2.1.8"/>
    </reaction>
</comment>
<dbReference type="OrthoDB" id="442390at2759"/>
<reference evidence="7" key="1">
    <citation type="submission" date="2021-02" db="EMBL/GenBank/DDBJ databases">
        <authorList>
            <person name="Dougan E. K."/>
            <person name="Rhodes N."/>
            <person name="Thang M."/>
            <person name="Chan C."/>
        </authorList>
    </citation>
    <scope>NUCLEOTIDE SEQUENCE</scope>
</reference>
<sequence length="355" mass="39255">MWHGRVEVPSAAVCEVAPSSQWEVRTLFLDELQRHGSLQRGTGLGLLPPDRVVQQVRPPKAQRLLVDISGTEDSVLQKEIVESAAPSAPRVLQGAQVRMRITVANPDKSLSLDKRLLHGPQEHCWEVGSGARCELVELAAASMSLGETCVVTCGDPALYVDGGLGIGCASDSPLEYLLQVTDVQPREDPTGPEAILKWAEKQKEAAAMRLKDGMVQLALLKYRLLLKVLAAAPALEPWGAVELQRAWLLLNASKLNVSACLLRLERWEPTCQACTEVLAEEAKNVKARYRRGQALLKLGKLEDAQFDFQVALDVEPRNKEARRQLERCQLLLQKAAEKADFLRNQRGLLEVGKWE</sequence>
<keyword evidence="6" id="KW-0175">Coiled coil</keyword>
<dbReference type="GO" id="GO:0003755">
    <property type="term" value="F:peptidyl-prolyl cis-trans isomerase activity"/>
    <property type="evidence" value="ECO:0007669"/>
    <property type="project" value="UniProtKB-EC"/>
</dbReference>
<dbReference type="SMART" id="SM00028">
    <property type="entry name" value="TPR"/>
    <property type="match status" value="1"/>
</dbReference>
<evidence type="ECO:0000313" key="7">
    <source>
        <dbReference type="EMBL" id="CAE8610011.1"/>
    </source>
</evidence>
<comment type="caution">
    <text evidence="7">The sequence shown here is derived from an EMBL/GenBank/DDBJ whole genome shotgun (WGS) entry which is preliminary data.</text>
</comment>
<dbReference type="InterPro" id="IPR011990">
    <property type="entry name" value="TPR-like_helical_dom_sf"/>
</dbReference>
<evidence type="ECO:0000256" key="3">
    <source>
        <dbReference type="ARBA" id="ARBA00023110"/>
    </source>
</evidence>
<keyword evidence="3" id="KW-0697">Rotamase</keyword>
<organism evidence="7 9">
    <name type="scientific">Polarella glacialis</name>
    <name type="common">Dinoflagellate</name>
    <dbReference type="NCBI Taxonomy" id="89957"/>
    <lineage>
        <taxon>Eukaryota</taxon>
        <taxon>Sar</taxon>
        <taxon>Alveolata</taxon>
        <taxon>Dinophyceae</taxon>
        <taxon>Suessiales</taxon>
        <taxon>Suessiaceae</taxon>
        <taxon>Polarella</taxon>
    </lineage>
</organism>
<dbReference type="PANTHER" id="PTHR46512">
    <property type="entry name" value="PEPTIDYLPROLYL ISOMERASE"/>
    <property type="match status" value="1"/>
</dbReference>
<evidence type="ECO:0000256" key="6">
    <source>
        <dbReference type="SAM" id="Coils"/>
    </source>
</evidence>
<dbReference type="OMA" id="ADACTEV"/>
<dbReference type="SUPFAM" id="SSF48452">
    <property type="entry name" value="TPR-like"/>
    <property type="match status" value="1"/>
</dbReference>
<dbReference type="EC" id="5.2.1.8" evidence="2"/>
<evidence type="ECO:0000313" key="9">
    <source>
        <dbReference type="Proteomes" id="UP000654075"/>
    </source>
</evidence>
<evidence type="ECO:0000256" key="2">
    <source>
        <dbReference type="ARBA" id="ARBA00013194"/>
    </source>
</evidence>
<dbReference type="Proteomes" id="UP000654075">
    <property type="component" value="Unassembled WGS sequence"/>
</dbReference>
<name>A0A813FHJ6_POLGL</name>
<feature type="coiled-coil region" evidence="6">
    <location>
        <begin position="318"/>
        <end position="345"/>
    </location>
</feature>
<dbReference type="PANTHER" id="PTHR46512:SF9">
    <property type="entry name" value="PEPTIDYLPROLYL ISOMERASE"/>
    <property type="match status" value="1"/>
</dbReference>
<dbReference type="AlphaFoldDB" id="A0A813FHJ6"/>